<dbReference type="OrthoDB" id="9800597at2"/>
<dbReference type="SUPFAM" id="SSF52833">
    <property type="entry name" value="Thioredoxin-like"/>
    <property type="match status" value="1"/>
</dbReference>
<dbReference type="Pfam" id="PF01257">
    <property type="entry name" value="2Fe-2S_thioredx"/>
    <property type="match status" value="1"/>
</dbReference>
<keyword evidence="2" id="KW-1185">Reference proteome</keyword>
<dbReference type="InterPro" id="IPR036249">
    <property type="entry name" value="Thioredoxin-like_sf"/>
</dbReference>
<dbReference type="EMBL" id="SNVV01000007">
    <property type="protein sequence ID" value="TDN51469.1"/>
    <property type="molecule type" value="Genomic_DNA"/>
</dbReference>
<dbReference type="RefSeq" id="WP_133591079.1">
    <property type="nucleotide sequence ID" value="NZ_SNVV01000007.1"/>
</dbReference>
<gene>
    <name evidence="1" type="ORF">C7389_107204</name>
</gene>
<organism evidence="1 2">
    <name type="scientific">Azoarcus indigens</name>
    <dbReference type="NCBI Taxonomy" id="29545"/>
    <lineage>
        <taxon>Bacteria</taxon>
        <taxon>Pseudomonadati</taxon>
        <taxon>Pseudomonadota</taxon>
        <taxon>Betaproteobacteria</taxon>
        <taxon>Rhodocyclales</taxon>
        <taxon>Zoogloeaceae</taxon>
        <taxon>Azoarcus</taxon>
    </lineage>
</organism>
<accession>A0A4R6E337</accession>
<protein>
    <submittedName>
        <fullName evidence="1">(2Fe-2S) ferredoxin</fullName>
    </submittedName>
</protein>
<dbReference type="Proteomes" id="UP000295129">
    <property type="component" value="Unassembled WGS sequence"/>
</dbReference>
<evidence type="ECO:0000313" key="2">
    <source>
        <dbReference type="Proteomes" id="UP000295129"/>
    </source>
</evidence>
<comment type="caution">
    <text evidence="1">The sequence shown here is derived from an EMBL/GenBank/DDBJ whole genome shotgun (WGS) entry which is preliminary data.</text>
</comment>
<name>A0A4R6E337_9RHOO</name>
<proteinExistence type="predicted"/>
<reference evidence="1 2" key="1">
    <citation type="submission" date="2019-03" db="EMBL/GenBank/DDBJ databases">
        <title>Genomic Encyclopedia of Type Strains, Phase IV (KMG-IV): sequencing the most valuable type-strain genomes for metagenomic binning, comparative biology and taxonomic classification.</title>
        <authorList>
            <person name="Goeker M."/>
        </authorList>
    </citation>
    <scope>NUCLEOTIDE SEQUENCE [LARGE SCALE GENOMIC DNA]</scope>
    <source>
        <strain evidence="1 2">DSM 12121</strain>
    </source>
</reference>
<sequence>MSYFSHHVFFCCNQRKPGESCCNDHHATEMQTYAKDRIAQLGLKGAGKVRINKAGCLGRCDDGPVLVVYPDNVWYTFVDKEDIDEIIDQHLAGGRIVERLRLPDQAA</sequence>
<evidence type="ECO:0000313" key="1">
    <source>
        <dbReference type="EMBL" id="TDN51469.1"/>
    </source>
</evidence>
<dbReference type="Gene3D" id="3.40.30.10">
    <property type="entry name" value="Glutaredoxin"/>
    <property type="match status" value="1"/>
</dbReference>
<dbReference type="AlphaFoldDB" id="A0A4R6E337"/>
<dbReference type="CDD" id="cd02980">
    <property type="entry name" value="TRX_Fd_family"/>
    <property type="match status" value="1"/>
</dbReference>